<gene>
    <name evidence="1" type="primary">WH47_02077</name>
    <name evidence="1" type="ORF">TNIN_352731</name>
</gene>
<evidence type="ECO:0000313" key="2">
    <source>
        <dbReference type="Proteomes" id="UP000886998"/>
    </source>
</evidence>
<proteinExistence type="predicted"/>
<keyword evidence="2" id="KW-1185">Reference proteome</keyword>
<dbReference type="Proteomes" id="UP000886998">
    <property type="component" value="Unassembled WGS sequence"/>
</dbReference>
<dbReference type="AlphaFoldDB" id="A0A8X6Y829"/>
<evidence type="ECO:0000313" key="1">
    <source>
        <dbReference type="EMBL" id="GFY67871.1"/>
    </source>
</evidence>
<dbReference type="OrthoDB" id="6426807at2759"/>
<organism evidence="1 2">
    <name type="scientific">Trichonephila inaurata madagascariensis</name>
    <dbReference type="NCBI Taxonomy" id="2747483"/>
    <lineage>
        <taxon>Eukaryota</taxon>
        <taxon>Metazoa</taxon>
        <taxon>Ecdysozoa</taxon>
        <taxon>Arthropoda</taxon>
        <taxon>Chelicerata</taxon>
        <taxon>Arachnida</taxon>
        <taxon>Araneae</taxon>
        <taxon>Araneomorphae</taxon>
        <taxon>Entelegynae</taxon>
        <taxon>Araneoidea</taxon>
        <taxon>Nephilidae</taxon>
        <taxon>Trichonephila</taxon>
        <taxon>Trichonephila inaurata</taxon>
    </lineage>
</organism>
<comment type="caution">
    <text evidence="1">The sequence shown here is derived from an EMBL/GenBank/DDBJ whole genome shotgun (WGS) entry which is preliminary data.</text>
</comment>
<accession>A0A8X6Y829</accession>
<dbReference type="EMBL" id="BMAV01016800">
    <property type="protein sequence ID" value="GFY67871.1"/>
    <property type="molecule type" value="Genomic_DNA"/>
</dbReference>
<protein>
    <submittedName>
        <fullName evidence="1">Uncharacterized protein</fullName>
    </submittedName>
</protein>
<reference evidence="1" key="1">
    <citation type="submission" date="2020-08" db="EMBL/GenBank/DDBJ databases">
        <title>Multicomponent nature underlies the extraordinary mechanical properties of spider dragline silk.</title>
        <authorList>
            <person name="Kono N."/>
            <person name="Nakamura H."/>
            <person name="Mori M."/>
            <person name="Yoshida Y."/>
            <person name="Ohtoshi R."/>
            <person name="Malay A.D."/>
            <person name="Moran D.A.P."/>
            <person name="Tomita M."/>
            <person name="Numata K."/>
            <person name="Arakawa K."/>
        </authorList>
    </citation>
    <scope>NUCLEOTIDE SEQUENCE</scope>
</reference>
<name>A0A8X6Y829_9ARAC</name>
<sequence length="160" mass="18489">MSIEPSEHEPHPTPLHSYVKKEILPIYKDLSRDDLLERCLGKNTQNANESFNSTIWRLAPKHLHSTLIIVELASYLAEYLFNEGNSSLLMVMKKAEIVVGRQRFNYAEQMDNQRVSRQNRRSSLESKEGRKAWKAVLQAQNEVYEEEGLLYSAGIAQINR</sequence>